<dbReference type="PANTHER" id="PTHR12558">
    <property type="entry name" value="CELL DIVISION CYCLE 16,23,27"/>
    <property type="match status" value="1"/>
</dbReference>
<dbReference type="KEGG" id="lsd:EMK97_02040"/>
<name>A0A4P6P5J2_9GAMM</name>
<organism evidence="3 4">
    <name type="scientific">Litorilituus sediminis</name>
    <dbReference type="NCBI Taxonomy" id="718192"/>
    <lineage>
        <taxon>Bacteria</taxon>
        <taxon>Pseudomonadati</taxon>
        <taxon>Pseudomonadota</taxon>
        <taxon>Gammaproteobacteria</taxon>
        <taxon>Alteromonadales</taxon>
        <taxon>Colwelliaceae</taxon>
        <taxon>Litorilituus</taxon>
    </lineage>
</organism>
<keyword evidence="4" id="KW-1185">Reference proteome</keyword>
<evidence type="ECO:0000313" key="4">
    <source>
        <dbReference type="Proteomes" id="UP000290244"/>
    </source>
</evidence>
<sequence length="393" mass="44843">MNKIKPSYLLLLPLLFACQTTQAPLPTEVSSGKQLYLDSSFIASEPYVIETEEDIFSLDDAMLEVVNTKLKNDKHIKARSQILLDHIFNKENIALSYDGNANVTARQAFHSGSANCLSLTIMAYALAVEAGMNVSFQQINVPEYWVRNGQYNQLTGHINLLVEENVDVTRQVIWGLGALQIDFDPSAAKKSFSKKVIDKNTVLAMFYNNKGANAMVNNNYPLAYQYFKQATLQDNSFSATWGNLGILYRLNGYKTEAEKVYRHAISLDNNNLNALSNLALLLYSQERNFEAVEIEQYIKKIRNKNPYYHAVLADEAFYNGNFKVAEQHYKDAIELDKNEHEFYFGLAKIYYMQNKLMSAKKSMRMAILLNKSDDIDEQYIAKLNVLKRAKVTY</sequence>
<proteinExistence type="predicted"/>
<dbReference type="AlphaFoldDB" id="A0A4P6P5J2"/>
<dbReference type="InterPro" id="IPR011990">
    <property type="entry name" value="TPR-like_helical_dom_sf"/>
</dbReference>
<feature type="signal peptide" evidence="2">
    <location>
        <begin position="1"/>
        <end position="23"/>
    </location>
</feature>
<feature type="chain" id="PRO_5021031152" evidence="2">
    <location>
        <begin position="24"/>
        <end position="393"/>
    </location>
</feature>
<feature type="repeat" description="TPR" evidence="1">
    <location>
        <begin position="238"/>
        <end position="271"/>
    </location>
</feature>
<dbReference type="PROSITE" id="PS50005">
    <property type="entry name" value="TPR"/>
    <property type="match status" value="1"/>
</dbReference>
<protein>
    <submittedName>
        <fullName evidence="3">Uncharacterized protein</fullName>
    </submittedName>
</protein>
<evidence type="ECO:0000313" key="3">
    <source>
        <dbReference type="EMBL" id="QBG34605.1"/>
    </source>
</evidence>
<evidence type="ECO:0000256" key="1">
    <source>
        <dbReference type="PROSITE-ProRule" id="PRU00339"/>
    </source>
</evidence>
<reference evidence="3 4" key="1">
    <citation type="submission" date="2018-12" db="EMBL/GenBank/DDBJ databases">
        <title>Complete genome of Litorilituus sediminis.</title>
        <authorList>
            <person name="Liu A."/>
            <person name="Rong J."/>
        </authorList>
    </citation>
    <scope>NUCLEOTIDE SEQUENCE [LARGE SCALE GENOMIC DNA]</scope>
    <source>
        <strain evidence="3 4">JCM 17549</strain>
    </source>
</reference>
<dbReference type="Pfam" id="PF13432">
    <property type="entry name" value="TPR_16"/>
    <property type="match status" value="1"/>
</dbReference>
<dbReference type="GO" id="GO:0051301">
    <property type="term" value="P:cell division"/>
    <property type="evidence" value="ECO:0007669"/>
    <property type="project" value="TreeGrafter"/>
</dbReference>
<dbReference type="Pfam" id="PF13181">
    <property type="entry name" value="TPR_8"/>
    <property type="match status" value="1"/>
</dbReference>
<dbReference type="EMBL" id="CP034759">
    <property type="protein sequence ID" value="QBG34605.1"/>
    <property type="molecule type" value="Genomic_DNA"/>
</dbReference>
<evidence type="ECO:0000256" key="2">
    <source>
        <dbReference type="SAM" id="SignalP"/>
    </source>
</evidence>
<accession>A0A4P6P5J2</accession>
<dbReference type="SUPFAM" id="SSF48452">
    <property type="entry name" value="TPR-like"/>
    <property type="match status" value="1"/>
</dbReference>
<dbReference type="SMART" id="SM00028">
    <property type="entry name" value="TPR"/>
    <property type="match status" value="4"/>
</dbReference>
<dbReference type="InterPro" id="IPR019734">
    <property type="entry name" value="TPR_rpt"/>
</dbReference>
<dbReference type="PROSITE" id="PS51257">
    <property type="entry name" value="PROKAR_LIPOPROTEIN"/>
    <property type="match status" value="1"/>
</dbReference>
<keyword evidence="1" id="KW-0802">TPR repeat</keyword>
<dbReference type="OrthoDB" id="5801251at2"/>
<dbReference type="PANTHER" id="PTHR12558:SF50">
    <property type="entry name" value="ASSEMBLY CHAPERONE OF RPL4-RELATED"/>
    <property type="match status" value="1"/>
</dbReference>
<keyword evidence="2" id="KW-0732">Signal</keyword>
<dbReference type="RefSeq" id="WP_130598974.1">
    <property type="nucleotide sequence ID" value="NZ_CP034759.1"/>
</dbReference>
<dbReference type="Gene3D" id="1.25.40.10">
    <property type="entry name" value="Tetratricopeptide repeat domain"/>
    <property type="match status" value="2"/>
</dbReference>
<gene>
    <name evidence="3" type="ORF">EMK97_02040</name>
</gene>
<dbReference type="Proteomes" id="UP000290244">
    <property type="component" value="Chromosome"/>
</dbReference>